<feature type="transmembrane region" description="Helical" evidence="1">
    <location>
        <begin position="15"/>
        <end position="36"/>
    </location>
</feature>
<dbReference type="HOGENOM" id="CLU_2951667_0_0_7"/>
<comment type="caution">
    <text evidence="2">The sequence shown here is derived from an EMBL/GenBank/DDBJ whole genome shotgun (WGS) entry which is preliminary data.</text>
</comment>
<keyword evidence="3" id="KW-1185">Reference proteome</keyword>
<keyword evidence="1" id="KW-0812">Transmembrane</keyword>
<dbReference type="AlphaFoldDB" id="W4L9P5"/>
<gene>
    <name evidence="2" type="ORF">ETSY2_49170</name>
</gene>
<reference evidence="2 3" key="1">
    <citation type="journal article" date="2014" name="Nature">
        <title>An environmental bacterial taxon with a large and distinct metabolic repertoire.</title>
        <authorList>
            <person name="Wilson M.C."/>
            <person name="Mori T."/>
            <person name="Ruckert C."/>
            <person name="Uria A.R."/>
            <person name="Helf M.J."/>
            <person name="Takada K."/>
            <person name="Gernert C."/>
            <person name="Steffens U.A."/>
            <person name="Heycke N."/>
            <person name="Schmitt S."/>
            <person name="Rinke C."/>
            <person name="Helfrich E.J."/>
            <person name="Brachmann A.O."/>
            <person name="Gurgui C."/>
            <person name="Wakimoto T."/>
            <person name="Kracht M."/>
            <person name="Crusemann M."/>
            <person name="Hentschel U."/>
            <person name="Abe I."/>
            <person name="Matsunaga S."/>
            <person name="Kalinowski J."/>
            <person name="Takeyama H."/>
            <person name="Piel J."/>
        </authorList>
    </citation>
    <scope>NUCLEOTIDE SEQUENCE [LARGE SCALE GENOMIC DNA]</scope>
    <source>
        <strain evidence="3">TSY2</strain>
    </source>
</reference>
<keyword evidence="1" id="KW-1133">Transmembrane helix</keyword>
<name>W4L9P5_9BACT</name>
<dbReference type="Proteomes" id="UP000019140">
    <property type="component" value="Unassembled WGS sequence"/>
</dbReference>
<evidence type="ECO:0000256" key="1">
    <source>
        <dbReference type="SAM" id="Phobius"/>
    </source>
</evidence>
<protein>
    <submittedName>
        <fullName evidence="2">Uncharacterized protein</fullName>
    </submittedName>
</protein>
<accession>W4L9P5</accession>
<evidence type="ECO:0000313" key="2">
    <source>
        <dbReference type="EMBL" id="ETW94788.1"/>
    </source>
</evidence>
<evidence type="ECO:0000313" key="3">
    <source>
        <dbReference type="Proteomes" id="UP000019140"/>
    </source>
</evidence>
<dbReference type="EMBL" id="AZHX01002408">
    <property type="protein sequence ID" value="ETW94788.1"/>
    <property type="molecule type" value="Genomic_DNA"/>
</dbReference>
<proteinExistence type="predicted"/>
<keyword evidence="1" id="KW-0472">Membrane</keyword>
<sequence>MPSVDTGNGSNASGFIKWGSFISGLCALVGSLLVTLQSPQMNPPYPFDVIQTRVDAFVR</sequence>
<organism evidence="2 3">
    <name type="scientific">Candidatus Entotheonella gemina</name>
    <dbReference type="NCBI Taxonomy" id="1429439"/>
    <lineage>
        <taxon>Bacteria</taxon>
        <taxon>Pseudomonadati</taxon>
        <taxon>Nitrospinota/Tectimicrobiota group</taxon>
        <taxon>Candidatus Tectimicrobiota</taxon>
        <taxon>Candidatus Entotheonellia</taxon>
        <taxon>Candidatus Entotheonellales</taxon>
        <taxon>Candidatus Entotheonellaceae</taxon>
        <taxon>Candidatus Entotheonella</taxon>
    </lineage>
</organism>